<dbReference type="EMBL" id="JAZGUE010000003">
    <property type="protein sequence ID" value="KAL2268588.1"/>
    <property type="molecule type" value="Genomic_DNA"/>
</dbReference>
<evidence type="ECO:0000256" key="8">
    <source>
        <dbReference type="SAM" id="MobiDB-lite"/>
    </source>
</evidence>
<dbReference type="SUPFAM" id="SSF55874">
    <property type="entry name" value="ATPase domain of HSP90 chaperone/DNA topoisomerase II/histidine kinase"/>
    <property type="match status" value="1"/>
</dbReference>
<dbReference type="SUPFAM" id="SSF69012">
    <property type="entry name" value="alpha-ketoacid dehydrogenase kinase, N-terminal domain"/>
    <property type="match status" value="1"/>
</dbReference>
<keyword evidence="2 7" id="KW-0808">Transferase</keyword>
<evidence type="ECO:0000256" key="3">
    <source>
        <dbReference type="ARBA" id="ARBA00022741"/>
    </source>
</evidence>
<dbReference type="InterPro" id="IPR039028">
    <property type="entry name" value="BCKD/PDK"/>
</dbReference>
<dbReference type="PANTHER" id="PTHR11947:SF25">
    <property type="entry name" value="[PYRUVATE DEHYDROGENASE (ACETYL-TRANSFERRING)] KINASE 2, MITOCHONDRIAL"/>
    <property type="match status" value="1"/>
</dbReference>
<name>A0ABR4DDY7_9PEZI</name>
<dbReference type="RefSeq" id="XP_070867312.1">
    <property type="nucleotide sequence ID" value="XM_071009812.1"/>
</dbReference>
<dbReference type="Pfam" id="PF10436">
    <property type="entry name" value="BCDHK_Adom3"/>
    <property type="match status" value="1"/>
</dbReference>
<proteinExistence type="inferred from homology"/>
<evidence type="ECO:0000256" key="7">
    <source>
        <dbReference type="RuleBase" id="RU366032"/>
    </source>
</evidence>
<feature type="compositionally biased region" description="Low complexity" evidence="8">
    <location>
        <begin position="442"/>
        <end position="459"/>
    </location>
</feature>
<feature type="domain" description="Branched-chain alpha-ketoacid dehydrogenase kinase/Pyruvate dehydrogenase kinase N-terminal" evidence="9">
    <location>
        <begin position="77"/>
        <end position="241"/>
    </location>
</feature>
<dbReference type="InterPro" id="IPR036784">
    <property type="entry name" value="AK/P_DHK_N_sf"/>
</dbReference>
<keyword evidence="3 7" id="KW-0547">Nucleotide-binding</keyword>
<evidence type="ECO:0000256" key="1">
    <source>
        <dbReference type="ARBA" id="ARBA00006155"/>
    </source>
</evidence>
<dbReference type="Proteomes" id="UP001600064">
    <property type="component" value="Unassembled WGS sequence"/>
</dbReference>
<keyword evidence="11" id="KW-1185">Reference proteome</keyword>
<dbReference type="GeneID" id="98124456"/>
<dbReference type="EC" id="2.7.11.-" evidence="7"/>
<reference evidence="10 11" key="1">
    <citation type="journal article" date="2024" name="Commun. Biol.">
        <title>Comparative genomic analysis of thermophilic fungi reveals convergent evolutionary adaptations and gene losses.</title>
        <authorList>
            <person name="Steindorff A.S."/>
            <person name="Aguilar-Pontes M.V."/>
            <person name="Robinson A.J."/>
            <person name="Andreopoulos B."/>
            <person name="LaButti K."/>
            <person name="Kuo A."/>
            <person name="Mondo S."/>
            <person name="Riley R."/>
            <person name="Otillar R."/>
            <person name="Haridas S."/>
            <person name="Lipzen A."/>
            <person name="Grimwood J."/>
            <person name="Schmutz J."/>
            <person name="Clum A."/>
            <person name="Reid I.D."/>
            <person name="Moisan M.C."/>
            <person name="Butler G."/>
            <person name="Nguyen T.T.M."/>
            <person name="Dewar K."/>
            <person name="Conant G."/>
            <person name="Drula E."/>
            <person name="Henrissat B."/>
            <person name="Hansel C."/>
            <person name="Singer S."/>
            <person name="Hutchinson M.I."/>
            <person name="de Vries R.P."/>
            <person name="Natvig D.O."/>
            <person name="Powell A.J."/>
            <person name="Tsang A."/>
            <person name="Grigoriev I.V."/>
        </authorList>
    </citation>
    <scope>NUCLEOTIDE SEQUENCE [LARGE SCALE GENOMIC DNA]</scope>
    <source>
        <strain evidence="10 11">ATCC 22073</strain>
    </source>
</reference>
<dbReference type="InterPro" id="IPR018955">
    <property type="entry name" value="BCDHK/PDK_N"/>
</dbReference>
<keyword evidence="6 7" id="KW-0496">Mitochondrion</keyword>
<sequence length="525" mass="57972">MSRSPIHKNATAPVRLMAGSAQRRMATAMFPLRPLQVLAPTRTSPPVLTARRSHAHAGPKWRPVTVLDEWVAREARPISLRQLMVFGRSLTEARLIASANYVRTELPTRIAHRIRDMQRLPYVVVTNPHVNEVYDLYYTAFDTFRKVREIKTTEDNDRFCKTIRSMLKAHLPVIPKLSMGILECNGLMDAAELDKFMNTILRSRISRRVIAEQHLALTDTFSASWFSPGAKLSESEFIGEVFLKCVAKDVVERVAQAVRQILHHAYGPDVALPEVRIDGHLDANFPYILSHLEYIIGELLRNSIQAVAERYHHGRNNVPPGTKPPPIQVTICESHQHVIIRISDQGGGISREMLPYLWSFSKGPASQRILANLGKVPKMAATMQELQVADEQQQQQQHHHYHNPGSSSSSSHGLSKIPAPNPGTTSSGLPAVGSDSIEADSGRPASSSSQASGGDPNSSLASLASRPPNLRLGMGLPLSRVYAEYWAGSLALHSLEGYGVDAFLQISKLGNKNEQLTTRASMDAV</sequence>
<evidence type="ECO:0000259" key="9">
    <source>
        <dbReference type="Pfam" id="PF10436"/>
    </source>
</evidence>
<dbReference type="Gene3D" id="1.20.140.20">
    <property type="entry name" value="Alpha-ketoacid/pyruvate dehydrogenase kinase, N-terminal domain"/>
    <property type="match status" value="1"/>
</dbReference>
<feature type="region of interest" description="Disordered" evidence="8">
    <location>
        <begin position="386"/>
        <end position="467"/>
    </location>
</feature>
<keyword evidence="4 7" id="KW-0418">Kinase</keyword>
<evidence type="ECO:0000256" key="4">
    <source>
        <dbReference type="ARBA" id="ARBA00022777"/>
    </source>
</evidence>
<comment type="subcellular location">
    <subcellularLocation>
        <location evidence="7">Mitochondrion matrix</location>
    </subcellularLocation>
</comment>
<dbReference type="PANTHER" id="PTHR11947">
    <property type="entry name" value="PYRUVATE DEHYDROGENASE KINASE"/>
    <property type="match status" value="1"/>
</dbReference>
<dbReference type="InterPro" id="IPR036890">
    <property type="entry name" value="HATPase_C_sf"/>
</dbReference>
<organism evidence="10 11">
    <name type="scientific">Remersonia thermophila</name>
    <dbReference type="NCBI Taxonomy" id="72144"/>
    <lineage>
        <taxon>Eukaryota</taxon>
        <taxon>Fungi</taxon>
        <taxon>Dikarya</taxon>
        <taxon>Ascomycota</taxon>
        <taxon>Pezizomycotina</taxon>
        <taxon>Sordariomycetes</taxon>
        <taxon>Sordariomycetidae</taxon>
        <taxon>Sordariales</taxon>
        <taxon>Sordariales incertae sedis</taxon>
        <taxon>Remersonia</taxon>
    </lineage>
</organism>
<accession>A0ABR4DDY7</accession>
<evidence type="ECO:0000256" key="5">
    <source>
        <dbReference type="ARBA" id="ARBA00022840"/>
    </source>
</evidence>
<evidence type="ECO:0000256" key="2">
    <source>
        <dbReference type="ARBA" id="ARBA00022679"/>
    </source>
</evidence>
<comment type="caution">
    <text evidence="10">The sequence shown here is derived from an EMBL/GenBank/DDBJ whole genome shotgun (WGS) entry which is preliminary data.</text>
</comment>
<comment type="similarity">
    <text evidence="1 7">Belongs to the PDK/BCKDK protein kinase family.</text>
</comment>
<evidence type="ECO:0000313" key="11">
    <source>
        <dbReference type="Proteomes" id="UP001600064"/>
    </source>
</evidence>
<dbReference type="Gene3D" id="3.30.565.10">
    <property type="entry name" value="Histidine kinase-like ATPase, C-terminal domain"/>
    <property type="match status" value="1"/>
</dbReference>
<evidence type="ECO:0000313" key="10">
    <source>
        <dbReference type="EMBL" id="KAL2268588.1"/>
    </source>
</evidence>
<gene>
    <name evidence="10" type="ORF">VTJ83DRAFT_3434</name>
</gene>
<protein>
    <recommendedName>
        <fullName evidence="7">Protein-serine/threonine kinase</fullName>
        <ecNumber evidence="7">2.7.11.-</ecNumber>
    </recommendedName>
</protein>
<keyword evidence="5 7" id="KW-0067">ATP-binding</keyword>
<evidence type="ECO:0000256" key="6">
    <source>
        <dbReference type="ARBA" id="ARBA00023128"/>
    </source>
</evidence>